<evidence type="ECO:0000256" key="1">
    <source>
        <dbReference type="SAM" id="MobiDB-lite"/>
    </source>
</evidence>
<gene>
    <name evidence="2" type="ORF">F0145_17765</name>
</gene>
<evidence type="ECO:0008006" key="4">
    <source>
        <dbReference type="Google" id="ProtNLM"/>
    </source>
</evidence>
<dbReference type="Proteomes" id="UP000323426">
    <property type="component" value="Unassembled WGS sequence"/>
</dbReference>
<feature type="compositionally biased region" description="Low complexity" evidence="1">
    <location>
        <begin position="80"/>
        <end position="100"/>
    </location>
</feature>
<reference evidence="2 3" key="1">
    <citation type="submission" date="2019-09" db="EMBL/GenBank/DDBJ databases">
        <title>Genome sequence and assembly of Adhaeribacter sp.</title>
        <authorList>
            <person name="Chhetri G."/>
        </authorList>
    </citation>
    <scope>NUCLEOTIDE SEQUENCE [LARGE SCALE GENOMIC DNA]</scope>
    <source>
        <strain evidence="2 3">DK36</strain>
    </source>
</reference>
<dbReference type="AlphaFoldDB" id="A0A5M6D643"/>
<sequence length="217" mass="24047">MQKIVKGGLLFTIALATIACNTPDKKPDAVVISNENIDESKTAAEADLPDTTDLTTAYQDTGIENYTVADARINTTEAEAGNAPATTATRNNGARANPAGEESAKEQNLGKPVAAADVNPKVPVRTAARTRLTVQQQLARDARLARQMPLAKFGRYMERRADYYRNFGEVSYDDKNVEIKITREELKIETPEGKYKRESDERKIKTDKGKIKEETRR</sequence>
<name>A0A5M6D643_9BACT</name>
<dbReference type="RefSeq" id="WP_150090402.1">
    <property type="nucleotide sequence ID" value="NZ_VWSF01000015.1"/>
</dbReference>
<protein>
    <recommendedName>
        <fullName evidence="4">Lipoprotein</fullName>
    </recommendedName>
</protein>
<organism evidence="2 3">
    <name type="scientific">Adhaeribacter rhizoryzae</name>
    <dbReference type="NCBI Taxonomy" id="2607907"/>
    <lineage>
        <taxon>Bacteria</taxon>
        <taxon>Pseudomonadati</taxon>
        <taxon>Bacteroidota</taxon>
        <taxon>Cytophagia</taxon>
        <taxon>Cytophagales</taxon>
        <taxon>Hymenobacteraceae</taxon>
        <taxon>Adhaeribacter</taxon>
    </lineage>
</organism>
<feature type="region of interest" description="Disordered" evidence="1">
    <location>
        <begin position="77"/>
        <end position="110"/>
    </location>
</feature>
<dbReference type="PROSITE" id="PS51257">
    <property type="entry name" value="PROKAR_LIPOPROTEIN"/>
    <property type="match status" value="1"/>
</dbReference>
<evidence type="ECO:0000313" key="3">
    <source>
        <dbReference type="Proteomes" id="UP000323426"/>
    </source>
</evidence>
<feature type="region of interest" description="Disordered" evidence="1">
    <location>
        <begin position="186"/>
        <end position="217"/>
    </location>
</feature>
<dbReference type="EMBL" id="VWSF01000015">
    <property type="protein sequence ID" value="KAA5542984.1"/>
    <property type="molecule type" value="Genomic_DNA"/>
</dbReference>
<keyword evidence="3" id="KW-1185">Reference proteome</keyword>
<accession>A0A5M6D643</accession>
<comment type="caution">
    <text evidence="2">The sequence shown here is derived from an EMBL/GenBank/DDBJ whole genome shotgun (WGS) entry which is preliminary data.</text>
</comment>
<evidence type="ECO:0000313" key="2">
    <source>
        <dbReference type="EMBL" id="KAA5542984.1"/>
    </source>
</evidence>
<proteinExistence type="predicted"/>